<dbReference type="GeneID" id="3500649"/>
<evidence type="ECO:0000313" key="2">
    <source>
        <dbReference type="EMBL" id="EAN31659.1"/>
    </source>
</evidence>
<feature type="signal peptide" evidence="1">
    <location>
        <begin position="1"/>
        <end position="17"/>
    </location>
</feature>
<evidence type="ECO:0000256" key="1">
    <source>
        <dbReference type="SAM" id="SignalP"/>
    </source>
</evidence>
<protein>
    <submittedName>
        <fullName evidence="2">Uncharacterized protein</fullName>
    </submittedName>
</protein>
<evidence type="ECO:0000313" key="3">
    <source>
        <dbReference type="Proteomes" id="UP000001949"/>
    </source>
</evidence>
<accession>Q4N2P1</accession>
<dbReference type="AlphaFoldDB" id="Q4N2P1"/>
<dbReference type="OMA" id="WNRTVYS"/>
<name>Q4N2P1_THEPA</name>
<feature type="chain" id="PRO_5004241165" evidence="1">
    <location>
        <begin position="18"/>
        <end position="321"/>
    </location>
</feature>
<gene>
    <name evidence="2" type="ordered locus">TP04_0307</name>
</gene>
<dbReference type="RefSeq" id="XP_763942.1">
    <property type="nucleotide sequence ID" value="XM_758849.1"/>
</dbReference>
<dbReference type="Proteomes" id="UP000001949">
    <property type="component" value="Unassembled WGS sequence"/>
</dbReference>
<keyword evidence="1" id="KW-0732">Signal</keyword>
<dbReference type="VEuPathDB" id="PiroplasmaDB:TpMuguga_04g00307"/>
<dbReference type="InParanoid" id="Q4N2P1"/>
<dbReference type="eggNOG" id="ENOG502SEDS">
    <property type="taxonomic scope" value="Eukaryota"/>
</dbReference>
<dbReference type="KEGG" id="tpv:TP04_0307"/>
<comment type="caution">
    <text evidence="2">The sequence shown here is derived from an EMBL/GenBank/DDBJ whole genome shotgun (WGS) entry which is preliminary data.</text>
</comment>
<organism evidence="2 3">
    <name type="scientific">Theileria parva</name>
    <name type="common">East coast fever infection agent</name>
    <dbReference type="NCBI Taxonomy" id="5875"/>
    <lineage>
        <taxon>Eukaryota</taxon>
        <taxon>Sar</taxon>
        <taxon>Alveolata</taxon>
        <taxon>Apicomplexa</taxon>
        <taxon>Aconoidasida</taxon>
        <taxon>Piroplasmida</taxon>
        <taxon>Theileriidae</taxon>
        <taxon>Theileria</taxon>
    </lineage>
</organism>
<proteinExistence type="predicted"/>
<sequence length="321" mass="37420">MIKCILLYIICNITVKCILLNGNVPNWRLFGKNSRVDALAQELYRYNLNKSDQHTTSKPEVVDSTLENKNLIKNFCINQQNLILKELLLPSLKNYKPSTNTSNNSTNVKNTQKSEDKWEFKVSDDSNRIRCSVLSDVPSGTVMLRPLNSKAEYTSLPVLITLFRTRTNIIKLMYPKHNINNIDQLYHYASLQTMLIREMCVNDRFRRLFVGLTLLYGIKMSQEIILDLFFYLIRSKLFWNRTVYSYWSQSLSVPIPLLILTVNNVLNMFLNTVGFVDSKLKEQLITLEGLMLNSDLRKRFKNVYVKDYDGSIKLHQNHLDT</sequence>
<reference evidence="2 3" key="1">
    <citation type="journal article" date="2005" name="Science">
        <title>Genome sequence of Theileria parva, a bovine pathogen that transforms lymphocytes.</title>
        <authorList>
            <person name="Gardner M.J."/>
            <person name="Bishop R."/>
            <person name="Shah T."/>
            <person name="de Villiers E.P."/>
            <person name="Carlton J.M."/>
            <person name="Hall N."/>
            <person name="Ren Q."/>
            <person name="Paulsen I.T."/>
            <person name="Pain A."/>
            <person name="Berriman M."/>
            <person name="Wilson R.J.M."/>
            <person name="Sato S."/>
            <person name="Ralph S.A."/>
            <person name="Mann D.J."/>
            <person name="Xiong Z."/>
            <person name="Shallom S.J."/>
            <person name="Weidman J."/>
            <person name="Jiang L."/>
            <person name="Lynn J."/>
            <person name="Weaver B."/>
            <person name="Shoaibi A."/>
            <person name="Domingo A.R."/>
            <person name="Wasawo D."/>
            <person name="Crabtree J."/>
            <person name="Wortman J.R."/>
            <person name="Haas B."/>
            <person name="Angiuoli S.V."/>
            <person name="Creasy T.H."/>
            <person name="Lu C."/>
            <person name="Suh B."/>
            <person name="Silva J.C."/>
            <person name="Utterback T.R."/>
            <person name="Feldblyum T.V."/>
            <person name="Pertea M."/>
            <person name="Allen J."/>
            <person name="Nierman W.C."/>
            <person name="Taracha E.L.N."/>
            <person name="Salzberg S.L."/>
            <person name="White O.R."/>
            <person name="Fitzhugh H.A."/>
            <person name="Morzaria S."/>
            <person name="Venter J.C."/>
            <person name="Fraser C.M."/>
            <person name="Nene V."/>
        </authorList>
    </citation>
    <scope>NUCLEOTIDE SEQUENCE [LARGE SCALE GENOMIC DNA]</scope>
    <source>
        <strain evidence="2 3">Muguga</strain>
    </source>
</reference>
<keyword evidence="3" id="KW-1185">Reference proteome</keyword>
<dbReference type="EMBL" id="AAGK01000004">
    <property type="protein sequence ID" value="EAN31659.1"/>
    <property type="molecule type" value="Genomic_DNA"/>
</dbReference>